<evidence type="ECO:0000256" key="2">
    <source>
        <dbReference type="ARBA" id="ARBA00022448"/>
    </source>
</evidence>
<accession>A0AAU8IF11</accession>
<dbReference type="PROSITE" id="PS50850">
    <property type="entry name" value="MFS"/>
    <property type="match status" value="1"/>
</dbReference>
<feature type="transmembrane region" description="Helical" evidence="7">
    <location>
        <begin position="341"/>
        <end position="359"/>
    </location>
</feature>
<feature type="transmembrane region" description="Helical" evidence="7">
    <location>
        <begin position="49"/>
        <end position="68"/>
    </location>
</feature>
<comment type="subcellular location">
    <subcellularLocation>
        <location evidence="1">Cell membrane</location>
        <topology evidence="1">Multi-pass membrane protein</topology>
    </subcellularLocation>
</comment>
<keyword evidence="5 7" id="KW-1133">Transmembrane helix</keyword>
<dbReference type="Pfam" id="PF00083">
    <property type="entry name" value="Sugar_tr"/>
    <property type="match status" value="1"/>
</dbReference>
<feature type="transmembrane region" description="Helical" evidence="7">
    <location>
        <begin position="371"/>
        <end position="394"/>
    </location>
</feature>
<keyword evidence="2" id="KW-0813">Transport</keyword>
<dbReference type="PANTHER" id="PTHR43414">
    <property type="entry name" value="MULTIDRUG RESISTANCE PROTEIN MDTG"/>
    <property type="match status" value="1"/>
</dbReference>
<evidence type="ECO:0000313" key="9">
    <source>
        <dbReference type="EMBL" id="XCJ16793.1"/>
    </source>
</evidence>
<evidence type="ECO:0000256" key="6">
    <source>
        <dbReference type="ARBA" id="ARBA00023136"/>
    </source>
</evidence>
<dbReference type="RefSeq" id="WP_353948175.1">
    <property type="nucleotide sequence ID" value="NZ_CP159510.1"/>
</dbReference>
<dbReference type="Pfam" id="PF07690">
    <property type="entry name" value="MFS_1"/>
    <property type="match status" value="1"/>
</dbReference>
<dbReference type="GO" id="GO:0005886">
    <property type="term" value="C:plasma membrane"/>
    <property type="evidence" value="ECO:0007669"/>
    <property type="project" value="UniProtKB-SubCell"/>
</dbReference>
<keyword evidence="6 7" id="KW-0472">Membrane</keyword>
<feature type="transmembrane region" description="Helical" evidence="7">
    <location>
        <begin position="211"/>
        <end position="231"/>
    </location>
</feature>
<dbReference type="Gene3D" id="1.20.1250.20">
    <property type="entry name" value="MFS general substrate transporter like domains"/>
    <property type="match status" value="2"/>
</dbReference>
<gene>
    <name evidence="9" type="ORF">ABNN70_14335</name>
</gene>
<proteinExistence type="predicted"/>
<evidence type="ECO:0000256" key="4">
    <source>
        <dbReference type="ARBA" id="ARBA00022692"/>
    </source>
</evidence>
<feature type="transmembrane region" description="Helical" evidence="7">
    <location>
        <begin position="165"/>
        <end position="187"/>
    </location>
</feature>
<feature type="transmembrane region" description="Helical" evidence="7">
    <location>
        <begin position="138"/>
        <end position="159"/>
    </location>
</feature>
<dbReference type="PANTHER" id="PTHR43414:SF6">
    <property type="entry name" value="MULTIDRUG RESISTANCE PROTEIN MDTG"/>
    <property type="match status" value="1"/>
</dbReference>
<dbReference type="EMBL" id="CP159510">
    <property type="protein sequence ID" value="XCJ16793.1"/>
    <property type="molecule type" value="Genomic_DNA"/>
</dbReference>
<dbReference type="InterPro" id="IPR036259">
    <property type="entry name" value="MFS_trans_sf"/>
</dbReference>
<evidence type="ECO:0000259" key="8">
    <source>
        <dbReference type="PROSITE" id="PS50850"/>
    </source>
</evidence>
<keyword evidence="4 7" id="KW-0812">Transmembrane</keyword>
<evidence type="ECO:0000256" key="7">
    <source>
        <dbReference type="SAM" id="Phobius"/>
    </source>
</evidence>
<feature type="domain" description="Major facilitator superfamily (MFS) profile" evidence="8">
    <location>
        <begin position="9"/>
        <end position="395"/>
    </location>
</feature>
<feature type="transmembrane region" description="Helical" evidence="7">
    <location>
        <begin position="283"/>
        <end position="301"/>
    </location>
</feature>
<feature type="transmembrane region" description="Helical" evidence="7">
    <location>
        <begin position="105"/>
        <end position="126"/>
    </location>
</feature>
<dbReference type="AlphaFoldDB" id="A0AAU8IF11"/>
<dbReference type="SUPFAM" id="SSF103473">
    <property type="entry name" value="MFS general substrate transporter"/>
    <property type="match status" value="2"/>
</dbReference>
<dbReference type="InterPro" id="IPR020846">
    <property type="entry name" value="MFS_dom"/>
</dbReference>
<evidence type="ECO:0000256" key="1">
    <source>
        <dbReference type="ARBA" id="ARBA00004651"/>
    </source>
</evidence>
<feature type="transmembrane region" description="Helical" evidence="7">
    <location>
        <begin position="80"/>
        <end position="99"/>
    </location>
</feature>
<dbReference type="InterPro" id="IPR011701">
    <property type="entry name" value="MFS"/>
</dbReference>
<dbReference type="GO" id="GO:0022857">
    <property type="term" value="F:transmembrane transporter activity"/>
    <property type="evidence" value="ECO:0007669"/>
    <property type="project" value="InterPro"/>
</dbReference>
<organism evidence="9">
    <name type="scientific">Sporolactobacillus sp. Y61</name>
    <dbReference type="NCBI Taxonomy" id="3160863"/>
    <lineage>
        <taxon>Bacteria</taxon>
        <taxon>Bacillati</taxon>
        <taxon>Bacillota</taxon>
        <taxon>Bacilli</taxon>
        <taxon>Bacillales</taxon>
        <taxon>Sporolactobacillaceae</taxon>
        <taxon>Sporolactobacillus</taxon>
    </lineage>
</organism>
<dbReference type="InterPro" id="IPR001958">
    <property type="entry name" value="Tet-R_TetA/multi-R_MdtG-like"/>
</dbReference>
<reference evidence="9" key="1">
    <citation type="submission" date="2024-06" db="EMBL/GenBank/DDBJ databases">
        <authorList>
            <person name="Fan A."/>
            <person name="Zhang F.Y."/>
            <person name="Zhang L."/>
        </authorList>
    </citation>
    <scope>NUCLEOTIDE SEQUENCE</scope>
    <source>
        <strain evidence="9">Y61</strain>
    </source>
</reference>
<dbReference type="PRINTS" id="PR01035">
    <property type="entry name" value="TCRTETA"/>
</dbReference>
<feature type="transmembrane region" description="Helical" evidence="7">
    <location>
        <begin position="251"/>
        <end position="271"/>
    </location>
</feature>
<evidence type="ECO:0000256" key="3">
    <source>
        <dbReference type="ARBA" id="ARBA00022475"/>
    </source>
</evidence>
<keyword evidence="3" id="KW-1003">Cell membrane</keyword>
<dbReference type="CDD" id="cd17391">
    <property type="entry name" value="MFS_MdtG_MDR_like"/>
    <property type="match status" value="1"/>
</dbReference>
<name>A0AAU8IF11_9BACL</name>
<evidence type="ECO:0000256" key="5">
    <source>
        <dbReference type="ARBA" id="ARBA00022989"/>
    </source>
</evidence>
<dbReference type="InterPro" id="IPR005828">
    <property type="entry name" value="MFS_sugar_transport-like"/>
</dbReference>
<feature type="transmembrane region" description="Helical" evidence="7">
    <location>
        <begin position="307"/>
        <end position="329"/>
    </location>
</feature>
<sequence>MALPLWKKNLYVCWFGAFATAAGMSQIIPFLPLYIKQLGVSSTSEIERWAGIIFGATFLVSAIVSPLWGSLADKYGRKPMLLRASLGMCLVVFSMAFAQNVYQLLVMRLIMGLVSGYIPASIILVATQTPRSHAGWSLGVLSTGGISGSLIGPLIGGVLSDFMGMRLVFVNTSLLLGCAFLASLFLIREQTVLRKEKTPGFRKVIRMTPHIGLFLSLFITTFMVQLANMSIQPIITVYVTILAPGHEHLEIISGIVVAAAGLASVIAAPFLGRISDRIGPRRILIFSLLLTGLIFVPQAFVTNPWQLTFLRFLLGLATAGTLPAINTIVKKMAPAAITGRLFGYNQSAQFLGTLGGSLLGGHMAGSFGIRYVFFSTSALLFLNAGWVIITTLLSRMRHKKTGARGKRLRSKSSD</sequence>
<protein>
    <submittedName>
        <fullName evidence="9">Multidrug efflux MFS transporter</fullName>
    </submittedName>
</protein>